<dbReference type="EMBL" id="CAJNOQ010002980">
    <property type="protein sequence ID" value="CAF0988930.1"/>
    <property type="molecule type" value="Genomic_DNA"/>
</dbReference>
<feature type="region of interest" description="Disordered" evidence="1">
    <location>
        <begin position="1"/>
        <end position="24"/>
    </location>
</feature>
<dbReference type="AlphaFoldDB" id="A0A814FQU8"/>
<dbReference type="Proteomes" id="UP000677228">
    <property type="component" value="Unassembled WGS sequence"/>
</dbReference>
<dbReference type="EMBL" id="CAJOBA010033901">
    <property type="protein sequence ID" value="CAF3973884.1"/>
    <property type="molecule type" value="Genomic_DNA"/>
</dbReference>
<organism evidence="2 6">
    <name type="scientific">Didymodactylos carnosus</name>
    <dbReference type="NCBI Taxonomy" id="1234261"/>
    <lineage>
        <taxon>Eukaryota</taxon>
        <taxon>Metazoa</taxon>
        <taxon>Spiralia</taxon>
        <taxon>Gnathifera</taxon>
        <taxon>Rotifera</taxon>
        <taxon>Eurotatoria</taxon>
        <taxon>Bdelloidea</taxon>
        <taxon>Philodinida</taxon>
        <taxon>Philodinidae</taxon>
        <taxon>Didymodactylos</taxon>
    </lineage>
</organism>
<accession>A0A814FQU8</accession>
<dbReference type="Proteomes" id="UP000681722">
    <property type="component" value="Unassembled WGS sequence"/>
</dbReference>
<feature type="region of interest" description="Disordered" evidence="1">
    <location>
        <begin position="68"/>
        <end position="87"/>
    </location>
</feature>
<feature type="compositionally biased region" description="Basic and acidic residues" evidence="1">
    <location>
        <begin position="68"/>
        <end position="77"/>
    </location>
</feature>
<evidence type="ECO:0000256" key="1">
    <source>
        <dbReference type="SAM" id="MobiDB-lite"/>
    </source>
</evidence>
<gene>
    <name evidence="2" type="ORF">GPM918_LOCUS13150</name>
    <name evidence="3" type="ORF">OVA965_LOCUS22142</name>
    <name evidence="4" type="ORF">SRO942_LOCUS13150</name>
    <name evidence="5" type="ORF">TMI583_LOCUS22862</name>
</gene>
<evidence type="ECO:0000313" key="2">
    <source>
        <dbReference type="EMBL" id="CAF0988930.1"/>
    </source>
</evidence>
<proteinExistence type="predicted"/>
<evidence type="ECO:0000313" key="3">
    <source>
        <dbReference type="EMBL" id="CAF1162136.1"/>
    </source>
</evidence>
<evidence type="ECO:0000313" key="4">
    <source>
        <dbReference type="EMBL" id="CAF3761079.1"/>
    </source>
</evidence>
<keyword evidence="6" id="KW-1185">Reference proteome</keyword>
<evidence type="ECO:0000313" key="5">
    <source>
        <dbReference type="EMBL" id="CAF3973884.1"/>
    </source>
</evidence>
<name>A0A814FQU8_9BILA</name>
<dbReference type="EMBL" id="CAJOBC010002980">
    <property type="protein sequence ID" value="CAF3761079.1"/>
    <property type="molecule type" value="Genomic_DNA"/>
</dbReference>
<dbReference type="EMBL" id="CAJNOK010012373">
    <property type="protein sequence ID" value="CAF1162136.1"/>
    <property type="molecule type" value="Genomic_DNA"/>
</dbReference>
<protein>
    <submittedName>
        <fullName evidence="2">Uncharacterized protein</fullName>
    </submittedName>
</protein>
<dbReference type="Proteomes" id="UP000682733">
    <property type="component" value="Unassembled WGS sequence"/>
</dbReference>
<evidence type="ECO:0000313" key="6">
    <source>
        <dbReference type="Proteomes" id="UP000663829"/>
    </source>
</evidence>
<reference evidence="2" key="1">
    <citation type="submission" date="2021-02" db="EMBL/GenBank/DDBJ databases">
        <authorList>
            <person name="Nowell W R."/>
        </authorList>
    </citation>
    <scope>NUCLEOTIDE SEQUENCE</scope>
</reference>
<comment type="caution">
    <text evidence="2">The sequence shown here is derived from an EMBL/GenBank/DDBJ whole genome shotgun (WGS) entry which is preliminary data.</text>
</comment>
<dbReference type="Proteomes" id="UP000663829">
    <property type="component" value="Unassembled WGS sequence"/>
</dbReference>
<sequence>MAGGTGGRSGRPTEALQSKGRQRRPGFLTLIRGISTGTNRRYQSSAGYDVGFAKASGMLMVIERKSKTKTDGSEAARQHATVSYNDSGSNQKVTKIGFYYIIDVLNFQYLFY</sequence>